<dbReference type="SUPFAM" id="SSF69754">
    <property type="entry name" value="Ribosome binding protein Y (YfiA homologue)"/>
    <property type="match status" value="1"/>
</dbReference>
<dbReference type="CDD" id="cd00552">
    <property type="entry name" value="RaiA"/>
    <property type="match status" value="1"/>
</dbReference>
<dbReference type="Gene3D" id="3.30.160.100">
    <property type="entry name" value="Ribosome hibernation promotion factor-like"/>
    <property type="match status" value="1"/>
</dbReference>
<dbReference type="RefSeq" id="WP_184044086.1">
    <property type="nucleotide sequence ID" value="NZ_JACIGK010000010.1"/>
</dbReference>
<proteinExistence type="predicted"/>
<organism evidence="1 2">
    <name type="scientific">Roseospira visakhapatnamensis</name>
    <dbReference type="NCBI Taxonomy" id="390880"/>
    <lineage>
        <taxon>Bacteria</taxon>
        <taxon>Pseudomonadati</taxon>
        <taxon>Pseudomonadota</taxon>
        <taxon>Alphaproteobacteria</taxon>
        <taxon>Rhodospirillales</taxon>
        <taxon>Rhodospirillaceae</taxon>
        <taxon>Roseospira</taxon>
    </lineage>
</organism>
<evidence type="ECO:0000313" key="1">
    <source>
        <dbReference type="EMBL" id="MBB4266072.1"/>
    </source>
</evidence>
<dbReference type="Proteomes" id="UP000554286">
    <property type="component" value="Unassembled WGS sequence"/>
</dbReference>
<accession>A0A7W6WA41</accession>
<evidence type="ECO:0000313" key="2">
    <source>
        <dbReference type="Proteomes" id="UP000554286"/>
    </source>
</evidence>
<name>A0A7W6WA41_9PROT</name>
<protein>
    <submittedName>
        <fullName evidence="1">Ribosome-associated translation inhibitor RaiA</fullName>
    </submittedName>
</protein>
<dbReference type="InterPro" id="IPR003489">
    <property type="entry name" value="RHF/RaiA"/>
</dbReference>
<dbReference type="Pfam" id="PF02482">
    <property type="entry name" value="Ribosomal_S30AE"/>
    <property type="match status" value="1"/>
</dbReference>
<dbReference type="InterPro" id="IPR036567">
    <property type="entry name" value="RHF-like"/>
</dbReference>
<dbReference type="EMBL" id="JACIGK010000010">
    <property type="protein sequence ID" value="MBB4266072.1"/>
    <property type="molecule type" value="Genomic_DNA"/>
</dbReference>
<keyword evidence="2" id="KW-1185">Reference proteome</keyword>
<comment type="caution">
    <text evidence="1">The sequence shown here is derived from an EMBL/GenBank/DDBJ whole genome shotgun (WGS) entry which is preliminary data.</text>
</comment>
<sequence length="112" mass="12881">MQIPLQIAFHGLDHSEAVEQRIREKVDKLEQFCDRITSCRVVVEVHHRNVSSLHRKGEPYHISITCKVPGDDLVVKRDPKDPKAHEDINVALRDAFAAMERQVKDYATRAKV</sequence>
<reference evidence="1 2" key="1">
    <citation type="submission" date="2020-08" db="EMBL/GenBank/DDBJ databases">
        <title>Genome sequencing of Purple Non-Sulfur Bacteria from various extreme environments.</title>
        <authorList>
            <person name="Mayer M."/>
        </authorList>
    </citation>
    <scope>NUCLEOTIDE SEQUENCE [LARGE SCALE GENOMIC DNA]</scope>
    <source>
        <strain evidence="1 2">JA131</strain>
    </source>
</reference>
<dbReference type="AlphaFoldDB" id="A0A7W6WA41"/>
<gene>
    <name evidence="1" type="ORF">GGD89_001698</name>
</gene>